<gene>
    <name evidence="1" type="ORF">CB4_02045</name>
</gene>
<reference evidence="1 2" key="1">
    <citation type="submission" date="2015-12" db="EMBL/GenBank/DDBJ databases">
        <title>Genome sequence of Aneurinibacillus soli.</title>
        <authorList>
            <person name="Lee J.S."/>
            <person name="Lee K.C."/>
            <person name="Kim K.K."/>
            <person name="Lee B.W."/>
        </authorList>
    </citation>
    <scope>NUCLEOTIDE SEQUENCE [LARGE SCALE GENOMIC DNA]</scope>
    <source>
        <strain evidence="1 2">CB4</strain>
    </source>
</reference>
<keyword evidence="2" id="KW-1185">Reference proteome</keyword>
<dbReference type="Proteomes" id="UP000217696">
    <property type="component" value="Chromosome"/>
</dbReference>
<evidence type="ECO:0000313" key="2">
    <source>
        <dbReference type="Proteomes" id="UP000217696"/>
    </source>
</evidence>
<dbReference type="AlphaFoldDB" id="A0A0U5B3F9"/>
<evidence type="ECO:0000313" key="1">
    <source>
        <dbReference type="EMBL" id="BAU27871.1"/>
    </source>
</evidence>
<organism evidence="1 2">
    <name type="scientific">Aneurinibacillus soli</name>
    <dbReference type="NCBI Taxonomy" id="1500254"/>
    <lineage>
        <taxon>Bacteria</taxon>
        <taxon>Bacillati</taxon>
        <taxon>Bacillota</taxon>
        <taxon>Bacilli</taxon>
        <taxon>Bacillales</taxon>
        <taxon>Paenibacillaceae</taxon>
        <taxon>Aneurinibacillus group</taxon>
        <taxon>Aneurinibacillus</taxon>
    </lineage>
</organism>
<dbReference type="OrthoDB" id="2111682at2"/>
<sequence>MNYIKAYLIKLLRFTANFSLFIGLVYHEPFHLVFTLVFVMATVTYLLGDLVILRYFGSTVGLLSDALLVVSGLWGLHVLLGFSVGYGQAFLFTLVTVALCVEEFAYHIYVERKVFGRDRPGLMDMINNM</sequence>
<proteinExistence type="predicted"/>
<protein>
    <submittedName>
        <fullName evidence="1">Uncharacterized protein</fullName>
    </submittedName>
</protein>
<accession>A0A0U5B3F9</accession>
<dbReference type="RefSeq" id="WP_096465546.1">
    <property type="nucleotide sequence ID" value="NZ_AP017312.1"/>
</dbReference>
<dbReference type="InterPro" id="IPR019649">
    <property type="entry name" value="DUF2512"/>
</dbReference>
<dbReference type="EMBL" id="AP017312">
    <property type="protein sequence ID" value="BAU27871.1"/>
    <property type="molecule type" value="Genomic_DNA"/>
</dbReference>
<dbReference type="KEGG" id="asoc:CB4_02045"/>
<name>A0A0U5B3F9_9BACL</name>
<dbReference type="Pfam" id="PF10710">
    <property type="entry name" value="DUF2512"/>
    <property type="match status" value="1"/>
</dbReference>